<name>R0MLN6_NOSB1</name>
<evidence type="ECO:0000313" key="3">
    <source>
        <dbReference type="Proteomes" id="UP000016927"/>
    </source>
</evidence>
<keyword evidence="3" id="KW-1185">Reference proteome</keyword>
<evidence type="ECO:0000313" key="2">
    <source>
        <dbReference type="EMBL" id="EOB15160.1"/>
    </source>
</evidence>
<protein>
    <submittedName>
        <fullName evidence="2">Mitochondrial translocase</fullName>
    </submittedName>
</protein>
<reference evidence="2 3" key="1">
    <citation type="journal article" date="2013" name="BMC Genomics">
        <title>Comparative genomics of parasitic silkworm microsporidia reveal an association between genome expansion and host adaptation.</title>
        <authorList>
            <person name="Pan G."/>
            <person name="Xu J."/>
            <person name="Li T."/>
            <person name="Xia Q."/>
            <person name="Liu S.L."/>
            <person name="Zhang G."/>
            <person name="Li S."/>
            <person name="Li C."/>
            <person name="Liu H."/>
            <person name="Yang L."/>
            <person name="Liu T."/>
            <person name="Zhang X."/>
            <person name="Wu Z."/>
            <person name="Fan W."/>
            <person name="Dang X."/>
            <person name="Xiang H."/>
            <person name="Tao M."/>
            <person name="Li Y."/>
            <person name="Hu J."/>
            <person name="Li Z."/>
            <person name="Lin L."/>
            <person name="Luo J."/>
            <person name="Geng L."/>
            <person name="Wang L."/>
            <person name="Long M."/>
            <person name="Wan Y."/>
            <person name="He N."/>
            <person name="Zhang Z."/>
            <person name="Lu C."/>
            <person name="Keeling P.J."/>
            <person name="Wang J."/>
            <person name="Xiang Z."/>
            <person name="Zhou Z."/>
        </authorList>
    </citation>
    <scope>NUCLEOTIDE SEQUENCE [LARGE SCALE GENOMIC DNA]</scope>
    <source>
        <strain evidence="3">CQ1 / CVCC 102059</strain>
    </source>
</reference>
<keyword evidence="1" id="KW-1133">Transmembrane helix</keyword>
<dbReference type="HOGENOM" id="CLU_529022_0_0_1"/>
<sequence>MKDPMDNWDKLEITLFILWPFVVGWIIYRKRYIPNEGDDNHQNNHTNPQMENKKNFRDYYFAGRNFQGEKKYSEAIKSFNNALIQAKDVFEFKDVSDRLGECYYGAKDFYMAIFWFNKSLELPVRNLDALERRYICFKELKMHLEAFEDATIYKELCKGTLFSITRKLIHFELDDLLEEVAMVETKQFCEGKVLPHSNLRYARFYSSFDKIIPQDEQNQSDLAWILKSKSYDKLLEFFFGKHSIENKQNFISKYGTNGLFSYDLIHCTCQYLQGRYDDSVEILEHPKTELELVFFEYVKLHLDKNKHTVDFIEKFKDFKNKKNPTVRFWFAKFCDKNIYIDYHDYCNVLQSIKRGKPFVYAEILRNYNRHASDKFEKLEKEALSKFGHDEHILIECCKRYVFKKDKDNLLRILNIMNKDSAAYTFYTGMYHSISGDQIRKIYALKKTIETDSTFYEAYLRFRLDYDDKDSGLALQYLNESLKIVSCYDEAYTSIKEIIRIENIQKVNRNKQKYDK</sequence>
<dbReference type="Proteomes" id="UP000016927">
    <property type="component" value="Unassembled WGS sequence"/>
</dbReference>
<evidence type="ECO:0000256" key="1">
    <source>
        <dbReference type="SAM" id="Phobius"/>
    </source>
</evidence>
<feature type="transmembrane region" description="Helical" evidence="1">
    <location>
        <begin position="12"/>
        <end position="28"/>
    </location>
</feature>
<dbReference type="SUPFAM" id="SSF48452">
    <property type="entry name" value="TPR-like"/>
    <property type="match status" value="1"/>
</dbReference>
<dbReference type="OrthoDB" id="2423701at2759"/>
<keyword evidence="1" id="KW-0472">Membrane</keyword>
<dbReference type="AlphaFoldDB" id="R0MLN6"/>
<organism evidence="2 3">
    <name type="scientific">Nosema bombycis (strain CQ1 / CVCC 102059)</name>
    <name type="common">Microsporidian parasite</name>
    <name type="synonym">Pebrine of silkworm</name>
    <dbReference type="NCBI Taxonomy" id="578461"/>
    <lineage>
        <taxon>Eukaryota</taxon>
        <taxon>Fungi</taxon>
        <taxon>Fungi incertae sedis</taxon>
        <taxon>Microsporidia</taxon>
        <taxon>Nosematidae</taxon>
        <taxon>Nosema</taxon>
    </lineage>
</organism>
<dbReference type="Gene3D" id="1.25.40.10">
    <property type="entry name" value="Tetratricopeptide repeat domain"/>
    <property type="match status" value="1"/>
</dbReference>
<dbReference type="VEuPathDB" id="MicrosporidiaDB:NBO_8gi002"/>
<accession>R0MLN6</accession>
<dbReference type="InterPro" id="IPR011990">
    <property type="entry name" value="TPR-like_helical_dom_sf"/>
</dbReference>
<gene>
    <name evidence="2" type="ORF">NBO_8gi002</name>
</gene>
<proteinExistence type="predicted"/>
<dbReference type="EMBL" id="KB908916">
    <property type="protein sequence ID" value="EOB15160.1"/>
    <property type="molecule type" value="Genomic_DNA"/>
</dbReference>
<keyword evidence="1" id="KW-0812">Transmembrane</keyword>